<feature type="compositionally biased region" description="Basic and acidic residues" evidence="1">
    <location>
        <begin position="35"/>
        <end position="59"/>
    </location>
</feature>
<dbReference type="Proteomes" id="UP000308197">
    <property type="component" value="Unassembled WGS sequence"/>
</dbReference>
<dbReference type="EMBL" id="ML211021">
    <property type="protein sequence ID" value="TFK91397.1"/>
    <property type="molecule type" value="Genomic_DNA"/>
</dbReference>
<feature type="compositionally biased region" description="Polar residues" evidence="1">
    <location>
        <begin position="142"/>
        <end position="151"/>
    </location>
</feature>
<dbReference type="AlphaFoldDB" id="A0A5C3PQI1"/>
<gene>
    <name evidence="3" type="ORF">K466DRAFT_596143</name>
</gene>
<feature type="region of interest" description="Disordered" evidence="1">
    <location>
        <begin position="13"/>
        <end position="184"/>
    </location>
</feature>
<sequence>MAITKRRVVADSDLELEDSADEQAHTQTRGKRPRIASEKQRAIDQTKEAQQTRENEKLRAKNARLKKQLEAAKAKAPVSTELEDDENDDPDHLPPESEEEDEDEEASINLAASIRKGPIITTKSKHVPRIRRREGDDLTGTPLPSESSSPIRASPTPTLQPPAAPAPTTTPASLTPESQSTAAPAPLPVTATVTATAAALPAAIPAPFAGGVVPATNSRPKAGDYIDDVKTLLLRAIEYYVCSIATVNAFPSDAKQEAFVSAAWQKACRAAQEPVAYSLSERMKRVIGQRKSNARGEISDLLRSQTATIYGFRDGQSKSTERHNKAVYQDLIRDGTYHHKAVDVVTKKLSGFAQHAYIPKAIRLAFFGKGATGMGFTFPDAFDPVPTETIALILTVFRFHIEEWKEGKHIQGHFKETDYGQVYSGLIKDINAWASKNEAAWKNIRSKWYKRAYRAGGGVILEDTEVRVAQAVLDDAQAELLARTGLTDSEGEDDN</sequence>
<reference evidence="3 4" key="1">
    <citation type="journal article" date="2019" name="Nat. Ecol. Evol.">
        <title>Megaphylogeny resolves global patterns of mushroom evolution.</title>
        <authorList>
            <person name="Varga T."/>
            <person name="Krizsan K."/>
            <person name="Foldi C."/>
            <person name="Dima B."/>
            <person name="Sanchez-Garcia M."/>
            <person name="Sanchez-Ramirez S."/>
            <person name="Szollosi G.J."/>
            <person name="Szarkandi J.G."/>
            <person name="Papp V."/>
            <person name="Albert L."/>
            <person name="Andreopoulos W."/>
            <person name="Angelini C."/>
            <person name="Antonin V."/>
            <person name="Barry K.W."/>
            <person name="Bougher N.L."/>
            <person name="Buchanan P."/>
            <person name="Buyck B."/>
            <person name="Bense V."/>
            <person name="Catcheside P."/>
            <person name="Chovatia M."/>
            <person name="Cooper J."/>
            <person name="Damon W."/>
            <person name="Desjardin D."/>
            <person name="Finy P."/>
            <person name="Geml J."/>
            <person name="Haridas S."/>
            <person name="Hughes K."/>
            <person name="Justo A."/>
            <person name="Karasinski D."/>
            <person name="Kautmanova I."/>
            <person name="Kiss B."/>
            <person name="Kocsube S."/>
            <person name="Kotiranta H."/>
            <person name="LaButti K.M."/>
            <person name="Lechner B.E."/>
            <person name="Liimatainen K."/>
            <person name="Lipzen A."/>
            <person name="Lukacs Z."/>
            <person name="Mihaltcheva S."/>
            <person name="Morgado L.N."/>
            <person name="Niskanen T."/>
            <person name="Noordeloos M.E."/>
            <person name="Ohm R.A."/>
            <person name="Ortiz-Santana B."/>
            <person name="Ovrebo C."/>
            <person name="Racz N."/>
            <person name="Riley R."/>
            <person name="Savchenko A."/>
            <person name="Shiryaev A."/>
            <person name="Soop K."/>
            <person name="Spirin V."/>
            <person name="Szebenyi C."/>
            <person name="Tomsovsky M."/>
            <person name="Tulloss R.E."/>
            <person name="Uehling J."/>
            <person name="Grigoriev I.V."/>
            <person name="Vagvolgyi C."/>
            <person name="Papp T."/>
            <person name="Martin F.M."/>
            <person name="Miettinen O."/>
            <person name="Hibbett D.S."/>
            <person name="Nagy L.G."/>
        </authorList>
    </citation>
    <scope>NUCLEOTIDE SEQUENCE [LARGE SCALE GENOMIC DNA]</scope>
    <source>
        <strain evidence="3 4">HHB13444</strain>
    </source>
</reference>
<dbReference type="Pfam" id="PF20149">
    <property type="entry name" value="DUF6532"/>
    <property type="match status" value="1"/>
</dbReference>
<evidence type="ECO:0000313" key="3">
    <source>
        <dbReference type="EMBL" id="TFK91397.1"/>
    </source>
</evidence>
<accession>A0A5C3PQI1</accession>
<evidence type="ECO:0000256" key="1">
    <source>
        <dbReference type="SAM" id="MobiDB-lite"/>
    </source>
</evidence>
<dbReference type="InterPro" id="IPR045341">
    <property type="entry name" value="DUF6532"/>
</dbReference>
<feature type="compositionally biased region" description="Basic residues" evidence="1">
    <location>
        <begin position="123"/>
        <end position="132"/>
    </location>
</feature>
<evidence type="ECO:0000313" key="4">
    <source>
        <dbReference type="Proteomes" id="UP000308197"/>
    </source>
</evidence>
<proteinExistence type="predicted"/>
<feature type="compositionally biased region" description="Low complexity" evidence="1">
    <location>
        <begin position="166"/>
        <end position="184"/>
    </location>
</feature>
<name>A0A5C3PQI1_9APHY</name>
<feature type="compositionally biased region" description="Acidic residues" evidence="1">
    <location>
        <begin position="96"/>
        <end position="106"/>
    </location>
</feature>
<organism evidence="3 4">
    <name type="scientific">Polyporus arcularius HHB13444</name>
    <dbReference type="NCBI Taxonomy" id="1314778"/>
    <lineage>
        <taxon>Eukaryota</taxon>
        <taxon>Fungi</taxon>
        <taxon>Dikarya</taxon>
        <taxon>Basidiomycota</taxon>
        <taxon>Agaricomycotina</taxon>
        <taxon>Agaricomycetes</taxon>
        <taxon>Polyporales</taxon>
        <taxon>Polyporaceae</taxon>
        <taxon>Polyporus</taxon>
    </lineage>
</organism>
<keyword evidence="4" id="KW-1185">Reference proteome</keyword>
<dbReference type="InParanoid" id="A0A5C3PQI1"/>
<protein>
    <recommendedName>
        <fullName evidence="2">DUF6532 domain-containing protein</fullName>
    </recommendedName>
</protein>
<evidence type="ECO:0000259" key="2">
    <source>
        <dbReference type="Pfam" id="PF20149"/>
    </source>
</evidence>
<dbReference type="STRING" id="1314778.A0A5C3PQI1"/>
<feature type="domain" description="DUF6532" evidence="2">
    <location>
        <begin position="235"/>
        <end position="433"/>
    </location>
</feature>